<protein>
    <recommendedName>
        <fullName evidence="3">Nucleotidyltransferase family protein</fullName>
    </recommendedName>
</protein>
<dbReference type="RefSeq" id="WP_186744446.1">
    <property type="nucleotide sequence ID" value="NZ_CP060394.1"/>
</dbReference>
<evidence type="ECO:0008006" key="3">
    <source>
        <dbReference type="Google" id="ProtNLM"/>
    </source>
</evidence>
<dbReference type="Proteomes" id="UP000515312">
    <property type="component" value="Chromosome"/>
</dbReference>
<organism evidence="1 2">
    <name type="scientific">Alloacidobacterium dinghuense</name>
    <dbReference type="NCBI Taxonomy" id="2763107"/>
    <lineage>
        <taxon>Bacteria</taxon>
        <taxon>Pseudomonadati</taxon>
        <taxon>Acidobacteriota</taxon>
        <taxon>Terriglobia</taxon>
        <taxon>Terriglobales</taxon>
        <taxon>Acidobacteriaceae</taxon>
        <taxon>Alloacidobacterium</taxon>
    </lineage>
</organism>
<reference evidence="1 2" key="1">
    <citation type="submission" date="2020-08" db="EMBL/GenBank/DDBJ databases">
        <title>Edaphobacter telluris sp. nov. and Acidobacterium dinghuensis sp. nov., two acidobacteria isolated from forest soil.</title>
        <authorList>
            <person name="Fu J."/>
            <person name="Qiu L."/>
        </authorList>
    </citation>
    <scope>NUCLEOTIDE SEQUENCE [LARGE SCALE GENOMIC DNA]</scope>
    <source>
        <strain evidence="1">4Y35</strain>
    </source>
</reference>
<name>A0A7G8BKY6_9BACT</name>
<evidence type="ECO:0000313" key="1">
    <source>
        <dbReference type="EMBL" id="QNI33206.1"/>
    </source>
</evidence>
<sequence length="364" mass="40512">MPNQSAPRLSNESMILLSKLLLSRRDKDDSLSHAITNISRNEFGDLLYLANTNHVIVRGLEVLFRLTCHARDDVRSEWAATALSAEHARIKNATSFLHEICGAFERESLDVTVIKSLDHWPDLGSDLDLYTSADSETVSRLMKKRFRAQIAPRSWGDRLACKWNFLIPGLPEAVEIHMGRLGQTGEQVRIASQVPRRARVIQIEDLTFHVSAISDRIMISTLQRMYRHFYFRLCDIVDSAGLVESGAIDYDDLCASAGAAGIWEGVATYLAIVSDYVRQYRGTGLDLPESVSTAARFGGAEVYFARDFLRVPIMPQSASLYGSQLAGLLRKRELNNSARLGLLPWLATAAVVGQKLTGSDKGIW</sequence>
<proteinExistence type="predicted"/>
<keyword evidence="2" id="KW-1185">Reference proteome</keyword>
<dbReference type="EMBL" id="CP060394">
    <property type="protein sequence ID" value="QNI33206.1"/>
    <property type="molecule type" value="Genomic_DNA"/>
</dbReference>
<dbReference type="AlphaFoldDB" id="A0A7G8BKY6"/>
<gene>
    <name evidence="1" type="ORF">H7849_04345</name>
</gene>
<dbReference type="KEGG" id="adin:H7849_04345"/>
<evidence type="ECO:0000313" key="2">
    <source>
        <dbReference type="Proteomes" id="UP000515312"/>
    </source>
</evidence>
<accession>A0A7G8BKY6</accession>